<dbReference type="RefSeq" id="WP_212921759.1">
    <property type="nucleotide sequence ID" value="NZ_BORP01000006.1"/>
</dbReference>
<accession>A0A919XCV7</accession>
<organism evidence="16 17">
    <name type="scientific">Ornithinibacillus bavariensis</name>
    <dbReference type="NCBI Taxonomy" id="545502"/>
    <lineage>
        <taxon>Bacteria</taxon>
        <taxon>Bacillati</taxon>
        <taxon>Bacillota</taxon>
        <taxon>Bacilli</taxon>
        <taxon>Bacillales</taxon>
        <taxon>Bacillaceae</taxon>
        <taxon>Ornithinibacillus</taxon>
    </lineage>
</organism>
<dbReference type="Gene3D" id="1.10.287.130">
    <property type="match status" value="1"/>
</dbReference>
<evidence type="ECO:0000256" key="13">
    <source>
        <dbReference type="SAM" id="Phobius"/>
    </source>
</evidence>
<keyword evidence="6" id="KW-0808">Transferase</keyword>
<evidence type="ECO:0000313" key="16">
    <source>
        <dbReference type="EMBL" id="GIO28310.1"/>
    </source>
</evidence>
<name>A0A919XCV7_9BACI</name>
<dbReference type="GO" id="GO:0000155">
    <property type="term" value="F:phosphorelay sensor kinase activity"/>
    <property type="evidence" value="ECO:0007669"/>
    <property type="project" value="InterPro"/>
</dbReference>
<dbReference type="Proteomes" id="UP000676917">
    <property type="component" value="Unassembled WGS sequence"/>
</dbReference>
<evidence type="ECO:0000256" key="1">
    <source>
        <dbReference type="ARBA" id="ARBA00000085"/>
    </source>
</evidence>
<dbReference type="InterPro" id="IPR036097">
    <property type="entry name" value="HisK_dim/P_sf"/>
</dbReference>
<comment type="caution">
    <text evidence="16">The sequence shown here is derived from an EMBL/GenBank/DDBJ whole genome shotgun (WGS) entry which is preliminary data.</text>
</comment>
<evidence type="ECO:0000256" key="5">
    <source>
        <dbReference type="ARBA" id="ARBA00022553"/>
    </source>
</evidence>
<dbReference type="Gene3D" id="6.10.340.10">
    <property type="match status" value="1"/>
</dbReference>
<evidence type="ECO:0000256" key="4">
    <source>
        <dbReference type="ARBA" id="ARBA00022475"/>
    </source>
</evidence>
<evidence type="ECO:0000256" key="12">
    <source>
        <dbReference type="SAM" id="Coils"/>
    </source>
</evidence>
<feature type="transmembrane region" description="Helical" evidence="13">
    <location>
        <begin position="306"/>
        <end position="325"/>
    </location>
</feature>
<proteinExistence type="predicted"/>
<dbReference type="PANTHER" id="PTHR45453:SF3">
    <property type="entry name" value="HISTIDINE KINASE"/>
    <property type="match status" value="1"/>
</dbReference>
<evidence type="ECO:0000259" key="15">
    <source>
        <dbReference type="PROSITE" id="PS50885"/>
    </source>
</evidence>
<comment type="catalytic activity">
    <reaction evidence="1">
        <text>ATP + protein L-histidine = ADP + protein N-phospho-L-histidine.</text>
        <dbReference type="EC" id="2.7.13.3"/>
    </reaction>
</comment>
<dbReference type="SUPFAM" id="SSF158472">
    <property type="entry name" value="HAMP domain-like"/>
    <property type="match status" value="1"/>
</dbReference>
<comment type="subcellular location">
    <subcellularLocation>
        <location evidence="2">Cell membrane</location>
        <topology evidence="2">Multi-pass membrane protein</topology>
    </subcellularLocation>
</comment>
<keyword evidence="8 16" id="KW-0418">Kinase</keyword>
<dbReference type="InterPro" id="IPR003660">
    <property type="entry name" value="HAMP_dom"/>
</dbReference>
<evidence type="ECO:0000256" key="10">
    <source>
        <dbReference type="ARBA" id="ARBA00023012"/>
    </source>
</evidence>
<protein>
    <recommendedName>
        <fullName evidence="3">histidine kinase</fullName>
        <ecNumber evidence="3">2.7.13.3</ecNumber>
    </recommendedName>
</protein>
<evidence type="ECO:0000313" key="17">
    <source>
        <dbReference type="Proteomes" id="UP000676917"/>
    </source>
</evidence>
<keyword evidence="9" id="KW-0067">ATP-binding</keyword>
<dbReference type="SMART" id="SM00304">
    <property type="entry name" value="HAMP"/>
    <property type="match status" value="1"/>
</dbReference>
<keyword evidence="5" id="KW-0597">Phosphoprotein</keyword>
<feature type="domain" description="HAMP" evidence="15">
    <location>
        <begin position="327"/>
        <end position="379"/>
    </location>
</feature>
<dbReference type="AlphaFoldDB" id="A0A919XCV7"/>
<evidence type="ECO:0000256" key="9">
    <source>
        <dbReference type="ARBA" id="ARBA00022840"/>
    </source>
</evidence>
<dbReference type="InterPro" id="IPR003594">
    <property type="entry name" value="HATPase_dom"/>
</dbReference>
<dbReference type="GO" id="GO:0005886">
    <property type="term" value="C:plasma membrane"/>
    <property type="evidence" value="ECO:0007669"/>
    <property type="project" value="UniProtKB-SubCell"/>
</dbReference>
<evidence type="ECO:0000259" key="14">
    <source>
        <dbReference type="PROSITE" id="PS50109"/>
    </source>
</evidence>
<dbReference type="SUPFAM" id="SSF47384">
    <property type="entry name" value="Homodimeric domain of signal transducing histidine kinase"/>
    <property type="match status" value="1"/>
</dbReference>
<dbReference type="SMART" id="SM00388">
    <property type="entry name" value="HisKA"/>
    <property type="match status" value="1"/>
</dbReference>
<keyword evidence="12" id="KW-0175">Coiled coil</keyword>
<dbReference type="InterPro" id="IPR050351">
    <property type="entry name" value="BphY/WalK/GraS-like"/>
</dbReference>
<dbReference type="CDD" id="cd00082">
    <property type="entry name" value="HisKA"/>
    <property type="match status" value="1"/>
</dbReference>
<keyword evidence="13" id="KW-1133">Transmembrane helix</keyword>
<dbReference type="Pfam" id="PF00672">
    <property type="entry name" value="HAMP"/>
    <property type="match status" value="1"/>
</dbReference>
<dbReference type="InterPro" id="IPR003661">
    <property type="entry name" value="HisK_dim/P_dom"/>
</dbReference>
<keyword evidence="4" id="KW-1003">Cell membrane</keyword>
<dbReference type="Gene3D" id="3.30.565.10">
    <property type="entry name" value="Histidine kinase-like ATPase, C-terminal domain"/>
    <property type="match status" value="1"/>
</dbReference>
<dbReference type="PANTHER" id="PTHR45453">
    <property type="entry name" value="PHOSPHATE REGULON SENSOR PROTEIN PHOR"/>
    <property type="match status" value="1"/>
</dbReference>
<evidence type="ECO:0000256" key="11">
    <source>
        <dbReference type="ARBA" id="ARBA00023136"/>
    </source>
</evidence>
<sequence>MINRIVVKLFLLTSGLCLLILASIFVGQTILFKDYYANNKMKQLSEAVDMFKLDYQKLEDDRDRQELEQQFYQENNAWIAVLDEQGYIKGTKDFSVKLYNRFVSENSKINFTEESISIPIYYLENMYDDNEQIAIFKEKEKQVIEIHGLEKDGVIYPYELISSTEESLYEAKTPFYMLDGGLDNVDYWKNNLLASAVNKNVENKDTVKQILYGRIDEVHIPDDNSLLYATPLSNRQFLDRIKGFQIDLIFGNVDTTVPQELTYEENGINYRVLIDQGKDSNGETIYYFTMASLQPIDEAIEMMEDYYIYIIIGVILLILLAAFYFSKKIASPLLKINRTAKRIANLDFAERVPVKSKDEIGELSKNINFLSDTLHSYIQALQQDIEKERQLELTRKNFIAGVSHELKTPLSIIKSCIAIIEDEVAKEKKEYYFSAMNHEVDRMDRLIVDMLELAKFESGTYKMKMEVFFIDELINNVYQHLQINAQNKELTVDVQLQPIEVVANEHWIEQVVTNFLVNAIRHTPESGQITISTVEENATVKVMIENEGKPIDPNQLEKIWDRFYQGNKEQRSKEGTGLGLAISKNILKLHDVDYGVYNTETGVCFYFYLNKTI</sequence>
<dbReference type="EC" id="2.7.13.3" evidence="3"/>
<dbReference type="GO" id="GO:0005524">
    <property type="term" value="F:ATP binding"/>
    <property type="evidence" value="ECO:0007669"/>
    <property type="project" value="UniProtKB-KW"/>
</dbReference>
<dbReference type="Pfam" id="PF00512">
    <property type="entry name" value="HisKA"/>
    <property type="match status" value="1"/>
</dbReference>
<dbReference type="GO" id="GO:0004721">
    <property type="term" value="F:phosphoprotein phosphatase activity"/>
    <property type="evidence" value="ECO:0007669"/>
    <property type="project" value="TreeGrafter"/>
</dbReference>
<evidence type="ECO:0000256" key="6">
    <source>
        <dbReference type="ARBA" id="ARBA00022679"/>
    </source>
</evidence>
<dbReference type="SMART" id="SM00387">
    <property type="entry name" value="HATPase_c"/>
    <property type="match status" value="1"/>
</dbReference>
<keyword evidence="7" id="KW-0547">Nucleotide-binding</keyword>
<evidence type="ECO:0000256" key="2">
    <source>
        <dbReference type="ARBA" id="ARBA00004651"/>
    </source>
</evidence>
<dbReference type="InterPro" id="IPR005467">
    <property type="entry name" value="His_kinase_dom"/>
</dbReference>
<keyword evidence="17" id="KW-1185">Reference proteome</keyword>
<dbReference type="Pfam" id="PF02518">
    <property type="entry name" value="HATPase_c"/>
    <property type="match status" value="1"/>
</dbReference>
<feature type="domain" description="Histidine kinase" evidence="14">
    <location>
        <begin position="401"/>
        <end position="613"/>
    </location>
</feature>
<evidence type="ECO:0000256" key="3">
    <source>
        <dbReference type="ARBA" id="ARBA00012438"/>
    </source>
</evidence>
<reference evidence="16" key="1">
    <citation type="submission" date="2021-03" db="EMBL/GenBank/DDBJ databases">
        <title>Antimicrobial resistance genes in bacteria isolated from Japanese honey, and their potential for conferring macrolide and lincosamide resistance in the American foulbrood pathogen Paenibacillus larvae.</title>
        <authorList>
            <person name="Okamoto M."/>
            <person name="Kumagai M."/>
            <person name="Kanamori H."/>
            <person name="Takamatsu D."/>
        </authorList>
    </citation>
    <scope>NUCLEOTIDE SEQUENCE</scope>
    <source>
        <strain evidence="16">J43TS3</strain>
    </source>
</reference>
<keyword evidence="11 13" id="KW-0472">Membrane</keyword>
<dbReference type="PROSITE" id="PS50109">
    <property type="entry name" value="HIS_KIN"/>
    <property type="match status" value="1"/>
</dbReference>
<evidence type="ECO:0000256" key="8">
    <source>
        <dbReference type="ARBA" id="ARBA00022777"/>
    </source>
</evidence>
<evidence type="ECO:0000256" key="7">
    <source>
        <dbReference type="ARBA" id="ARBA00022741"/>
    </source>
</evidence>
<dbReference type="SUPFAM" id="SSF55874">
    <property type="entry name" value="ATPase domain of HSP90 chaperone/DNA topoisomerase II/histidine kinase"/>
    <property type="match status" value="1"/>
</dbReference>
<dbReference type="FunFam" id="1.10.287.130:FF:000001">
    <property type="entry name" value="Two-component sensor histidine kinase"/>
    <property type="match status" value="1"/>
</dbReference>
<gene>
    <name evidence="16" type="ORF">J43TS3_29210</name>
</gene>
<dbReference type="InterPro" id="IPR036890">
    <property type="entry name" value="HATPase_C_sf"/>
</dbReference>
<dbReference type="CDD" id="cd06225">
    <property type="entry name" value="HAMP"/>
    <property type="match status" value="1"/>
</dbReference>
<dbReference type="PROSITE" id="PS50885">
    <property type="entry name" value="HAMP"/>
    <property type="match status" value="1"/>
</dbReference>
<keyword evidence="13" id="KW-0812">Transmembrane</keyword>
<keyword evidence="10" id="KW-0902">Two-component regulatory system</keyword>
<dbReference type="EMBL" id="BORP01000006">
    <property type="protein sequence ID" value="GIO28310.1"/>
    <property type="molecule type" value="Genomic_DNA"/>
</dbReference>
<feature type="coiled-coil region" evidence="12">
    <location>
        <begin position="41"/>
        <end position="75"/>
    </location>
</feature>
<dbReference type="GO" id="GO:0016036">
    <property type="term" value="P:cellular response to phosphate starvation"/>
    <property type="evidence" value="ECO:0007669"/>
    <property type="project" value="TreeGrafter"/>
</dbReference>